<feature type="domain" description="BPTI/Kunitz inhibitor" evidence="3">
    <location>
        <begin position="1753"/>
        <end position="1803"/>
    </location>
</feature>
<dbReference type="OrthoDB" id="5797960at2759"/>
<dbReference type="InterPro" id="IPR028150">
    <property type="entry name" value="Lustrin_cystein"/>
</dbReference>
<dbReference type="PRINTS" id="PR00759">
    <property type="entry name" value="BASICPTASE"/>
</dbReference>
<dbReference type="SUPFAM" id="SSF56112">
    <property type="entry name" value="Protein kinase-like (PK-like)"/>
    <property type="match status" value="1"/>
</dbReference>
<reference evidence="4" key="1">
    <citation type="submission" date="2020-10" db="EMBL/GenBank/DDBJ databases">
        <authorList>
            <person name="Kikuchi T."/>
        </authorList>
    </citation>
    <scope>NUCLEOTIDE SEQUENCE</scope>
    <source>
        <strain evidence="4">NKZ352</strain>
    </source>
</reference>
<feature type="domain" description="BPTI/Kunitz inhibitor" evidence="3">
    <location>
        <begin position="1646"/>
        <end position="1694"/>
    </location>
</feature>
<dbReference type="InterPro" id="IPR011009">
    <property type="entry name" value="Kinase-like_dom_sf"/>
</dbReference>
<feature type="domain" description="BPTI/Kunitz inhibitor" evidence="3">
    <location>
        <begin position="1971"/>
        <end position="2023"/>
    </location>
</feature>
<feature type="compositionally biased region" description="Low complexity" evidence="1">
    <location>
        <begin position="1302"/>
        <end position="1319"/>
    </location>
</feature>
<feature type="compositionally biased region" description="Basic and acidic residues" evidence="1">
    <location>
        <begin position="373"/>
        <end position="384"/>
    </location>
</feature>
<dbReference type="PROSITE" id="PS50011">
    <property type="entry name" value="PROTEIN_KINASE_DOM"/>
    <property type="match status" value="1"/>
</dbReference>
<dbReference type="Proteomes" id="UP000835052">
    <property type="component" value="Unassembled WGS sequence"/>
</dbReference>
<dbReference type="CDD" id="cd00109">
    <property type="entry name" value="Kunitz-type"/>
    <property type="match status" value="3"/>
</dbReference>
<dbReference type="Gene3D" id="1.10.510.10">
    <property type="entry name" value="Transferase(Phosphotransferase) domain 1"/>
    <property type="match status" value="1"/>
</dbReference>
<dbReference type="Pfam" id="PF01683">
    <property type="entry name" value="EB"/>
    <property type="match status" value="1"/>
</dbReference>
<dbReference type="InterPro" id="IPR053014">
    <property type="entry name" value="Cuticle_assoc_divergent"/>
</dbReference>
<evidence type="ECO:0000259" key="2">
    <source>
        <dbReference type="PROSITE" id="PS50011"/>
    </source>
</evidence>
<feature type="domain" description="BPTI/Kunitz inhibitor" evidence="3">
    <location>
        <begin position="1861"/>
        <end position="1912"/>
    </location>
</feature>
<feature type="region of interest" description="Disordered" evidence="1">
    <location>
        <begin position="55"/>
        <end position="105"/>
    </location>
</feature>
<feature type="region of interest" description="Disordered" evidence="1">
    <location>
        <begin position="719"/>
        <end position="765"/>
    </location>
</feature>
<dbReference type="EMBL" id="CAJGYM010000001">
    <property type="protein sequence ID" value="CAD6184745.1"/>
    <property type="molecule type" value="Genomic_DNA"/>
</dbReference>
<dbReference type="SMART" id="SM00131">
    <property type="entry name" value="KU"/>
    <property type="match status" value="5"/>
</dbReference>
<feature type="region of interest" description="Disordered" evidence="1">
    <location>
        <begin position="289"/>
        <end position="384"/>
    </location>
</feature>
<evidence type="ECO:0000313" key="5">
    <source>
        <dbReference type="Proteomes" id="UP000835052"/>
    </source>
</evidence>
<sequence length="2266" mass="249724">MDEDLEIRRRKEYAERKIRERHIALRKEEEAKRRTNMEIHRDRVQKELRREQEALQRRMQQLEADAARKKVIMEKQHQATSRTSARNTRSPKAYAFGSSTPRELSYLDNLPKSEKAYDKKLAPLAESPKNSPSPSPMRELPPRSSLGANRPPLRSSMTSSMYVASAPTMRTRPAPAKLPENRVKTASLMTQSVYASTPSRPKTTTASAGLPRAKLPPRPVAASEASKGRRSEIKNEKEKLPTPPPRRSLPPKATPKNAPKEREAPYKETVENVKIIEELVKEEKIVEVEKEQEEEVSVLEKVPEGESESLAEKQEVLVQESEPEKIELPAEIFEPEEQLDAEREESHDDVENEAVEVKEKQERAPTPVETPVEEEKIETTEQKDLEPCDLLVDFETAPGRIEEELSAAEQKSEIPVAKVLEEEEKEEADQPTRVLETNVEAMFNGLIEEPSHVPVQNELTELFGNDFVGGRVPEIVTNGVEQNVVPEEEEEEEEVSPAQDWRRQEKELDETDSGKASPTASESSTEGAIIHPSSVARALNEARQTKEQQERLEREAREAEERRARVAAILAKSRGMESGGRISPPSGGEAAPPAAPVAKETESVSQPDSVGKSENKFDHSIVCRHERERFVETARFNSQYFVVAEDSATKTRKQPFFAGGQFQCFEYRSFALSGYGPAQKYGLFNLIVLAVQKAFIVLIIFVALFPPSVQLIFLSNGSEMGSSEGERTQASREPEGDAASDSDGDAAEDILEESPDKRWSKRREQVKQRDVPGIDVAYLAMDNETGNEVVWNEVQFSERKNFREQEEKINAVFDNLTQLVHTNLVKFHKYWTDAKSEKPRIIFITEYMSSGSMSAFLQRTRKAGSPLSIKAWKKWTTQILSALNYLHSSDPPTTHGNLTCNTVFIQQNGLIKIGCVAPDAINHHVKTCRDNLRYMHYIAPEYESSTEVTPAADIYSFGICSLEIAVIGGLSGCQNGSSEGPVTEEVIEKAINSLEDPLQQDFIRQCLRKNPLERPTARQLLFHQILFEVHSLKLLAAHAIVDSKRYDNCSDSVFRIPDNDKVAATSKLREMAYCQVAAFQLDLEKFLDDVRNGIYPLTAFAPLAHQPSATLKAYSNNTQLPPVPIPVDVPLLPPVTTISRSYTAPDMELTTSLGSNVSAPSSNSNTNSSGASIVVAIAAPTTAPSPPPMRDDEELKDDEHTESRHIRLITVSVENDELTVVMFLEDLMNRQLTTNLAPDDTAESLTANLVLHGFICQEDSLGVEEVIEEALLTHERDMEVFEEAKRLRALTCEGQPELLPPTSSVSASMTSSTSSSSTVTLTSAAPKERIIIVPRPVVMPSRLSLVLLTLSVTFGAASAQHGTVGRPCEVSTDCGTGNYCAGNKRCACLTTYVEIDSYCWRKINPGESGCTQNRQCEAVWPGAYCRSGECRCANNQPPFRTRDGLVCLNYGFCPLNGNNPKFRIENQVQQCYGGADATCEAIGALAYDCICDSDDCTVNNPISFCCPSRAFACIQPPNEGYTPPGGGTTLNHWYHDPITGECRELKYQGYGGNANNFQTKDHCESYCKQTCNRGLPLYRDRTTGVKQEPVYCQGNDNGCNNPNYQCTTMGTLQQCCPTYLFICSRNGGIPSEVYNTAGGLPTEYFDVGIPDGSGNTSPRFYYDSREGRCIQFSYLGQGGNFNNFLSQDHCEKFCSRILCSAGEPLKDSSGERNMECSPTGSGANSCPSTHSCESTSGSTTFGGVCCPRPQYVCKLPREQGNCGTYSNRWWFNAKTGNCEEFIYSGCQGNANNFETYKECQDYCRDARSEPQCIQGTALTDSNGNFIICGGSSAASTTCPANHYCYYDGTTYGCCPTQAYTCSLSYKSGASCGPAVTRWYYDSTTRTCQTYSFNGCDGNSNNFATQQDCKDYCRVESCPDGGEVWKEQNGAARACTTNRQCPSTHYCTPVTTWTGTVYQTKSLCCPSKNFVCSQPRDVGVRCSSTRISRWYFNADSKTCQTFEYNGCEGNRNNFASQKSCQNYCLSEACPPGTVVAKDGDGSRLVQCSNPGGNGRVSGGCPEGYTCYSSPLLDQNVCCGASTELQSLCPASSTPFISALSLQPMQCTPNVDGACPGNFFCWFSTTTTSVNAFYCCRSPDSVDTGYCPPQLVPVPGENGAQYKYCSPSAPLNDAIQGCGANRHCQFSTNLERYICCGLESDVRLPNVCPPQPANLVPVELAGNYRTCNPYARAGTPQSCPDNSACLYTGNDNGFICCRVQLGSGGGKA</sequence>
<feature type="region of interest" description="Disordered" evidence="1">
    <location>
        <begin position="122"/>
        <end position="266"/>
    </location>
</feature>
<dbReference type="GO" id="GO:0005524">
    <property type="term" value="F:ATP binding"/>
    <property type="evidence" value="ECO:0007669"/>
    <property type="project" value="InterPro"/>
</dbReference>
<feature type="region of interest" description="Disordered" evidence="1">
    <location>
        <begin position="1180"/>
        <end position="1201"/>
    </location>
</feature>
<dbReference type="PROSITE" id="PS00280">
    <property type="entry name" value="BPTI_KUNITZ_1"/>
    <property type="match status" value="2"/>
</dbReference>
<dbReference type="InterPro" id="IPR006149">
    <property type="entry name" value="EB_dom"/>
</dbReference>
<dbReference type="CDD" id="cd22593">
    <property type="entry name" value="Kunitz_conkunitzin"/>
    <property type="match status" value="2"/>
</dbReference>
<gene>
    <name evidence="4" type="ORF">CAUJ_LOCUS664</name>
</gene>
<protein>
    <submittedName>
        <fullName evidence="4">Uncharacterized protein</fullName>
    </submittedName>
</protein>
<dbReference type="PANTHER" id="PTHR46339:SF11">
    <property type="entry name" value="BPTI_KUNITZ INHIBITOR DOMAIN-CONTAINING PROTEIN"/>
    <property type="match status" value="1"/>
</dbReference>
<dbReference type="InterPro" id="IPR001245">
    <property type="entry name" value="Ser-Thr/Tyr_kinase_cat_dom"/>
</dbReference>
<feature type="region of interest" description="Disordered" evidence="1">
    <location>
        <begin position="1298"/>
        <end position="1319"/>
    </location>
</feature>
<feature type="compositionally biased region" description="Polar residues" evidence="1">
    <location>
        <begin position="78"/>
        <end position="90"/>
    </location>
</feature>
<feature type="compositionally biased region" description="Acidic residues" evidence="1">
    <location>
        <begin position="736"/>
        <end position="753"/>
    </location>
</feature>
<comment type="caution">
    <text evidence="4">The sequence shown here is derived from an EMBL/GenBank/DDBJ whole genome shotgun (WGS) entry which is preliminary data.</text>
</comment>
<dbReference type="InterPro" id="IPR002223">
    <property type="entry name" value="Kunitz_BPTI"/>
</dbReference>
<dbReference type="SUPFAM" id="SSF57362">
    <property type="entry name" value="BPTI-like"/>
    <property type="match status" value="5"/>
</dbReference>
<keyword evidence="5" id="KW-1185">Reference proteome</keyword>
<evidence type="ECO:0000256" key="1">
    <source>
        <dbReference type="SAM" id="MobiDB-lite"/>
    </source>
</evidence>
<dbReference type="Gene3D" id="3.30.200.20">
    <property type="entry name" value="Phosphorylase Kinase, domain 1"/>
    <property type="match status" value="1"/>
</dbReference>
<dbReference type="Gene3D" id="4.10.410.10">
    <property type="entry name" value="Pancreatic trypsin inhibitor Kunitz domain"/>
    <property type="match status" value="5"/>
</dbReference>
<dbReference type="Pfam" id="PF00014">
    <property type="entry name" value="Kunitz_BPTI"/>
    <property type="match status" value="5"/>
</dbReference>
<feature type="compositionally biased region" description="Basic and acidic residues" evidence="1">
    <location>
        <begin position="754"/>
        <end position="765"/>
    </location>
</feature>
<feature type="region of interest" description="Disordered" evidence="1">
    <location>
        <begin position="479"/>
        <end position="615"/>
    </location>
</feature>
<organism evidence="4 5">
    <name type="scientific">Caenorhabditis auriculariae</name>
    <dbReference type="NCBI Taxonomy" id="2777116"/>
    <lineage>
        <taxon>Eukaryota</taxon>
        <taxon>Metazoa</taxon>
        <taxon>Ecdysozoa</taxon>
        <taxon>Nematoda</taxon>
        <taxon>Chromadorea</taxon>
        <taxon>Rhabditida</taxon>
        <taxon>Rhabditina</taxon>
        <taxon>Rhabditomorpha</taxon>
        <taxon>Rhabditoidea</taxon>
        <taxon>Rhabditidae</taxon>
        <taxon>Peloderinae</taxon>
        <taxon>Caenorhabditis</taxon>
    </lineage>
</organism>
<feature type="domain" description="BPTI/Kunitz inhibitor" evidence="3">
    <location>
        <begin position="1513"/>
        <end position="1567"/>
    </location>
</feature>
<dbReference type="GO" id="GO:0004867">
    <property type="term" value="F:serine-type endopeptidase inhibitor activity"/>
    <property type="evidence" value="ECO:0007669"/>
    <property type="project" value="InterPro"/>
</dbReference>
<dbReference type="InterPro" id="IPR020901">
    <property type="entry name" value="Prtase_inh_Kunz-CS"/>
</dbReference>
<dbReference type="InterPro" id="IPR036880">
    <property type="entry name" value="Kunitz_BPTI_sf"/>
</dbReference>
<feature type="compositionally biased region" description="Basic and acidic residues" evidence="1">
    <location>
        <begin position="543"/>
        <end position="564"/>
    </location>
</feature>
<dbReference type="FunFam" id="1.10.510.10:FF:000842">
    <property type="entry name" value="Nuclear receptor-binding protein"/>
    <property type="match status" value="1"/>
</dbReference>
<evidence type="ECO:0000313" key="4">
    <source>
        <dbReference type="EMBL" id="CAD6184745.1"/>
    </source>
</evidence>
<dbReference type="SMART" id="SM00289">
    <property type="entry name" value="WR1"/>
    <property type="match status" value="8"/>
</dbReference>
<dbReference type="PANTHER" id="PTHR46339">
    <property type="entry name" value="PROTEIN CBG15282-RELATED"/>
    <property type="match status" value="1"/>
</dbReference>
<dbReference type="PROSITE" id="PS50279">
    <property type="entry name" value="BPTI_KUNITZ_2"/>
    <property type="match status" value="5"/>
</dbReference>
<dbReference type="FunFam" id="3.30.200.20:FF:000607">
    <property type="entry name" value="Nuclear receptor-binding protein 2a"/>
    <property type="match status" value="1"/>
</dbReference>
<dbReference type="InterPro" id="IPR006150">
    <property type="entry name" value="Cys_repeat_1"/>
</dbReference>
<feature type="compositionally biased region" description="Low complexity" evidence="1">
    <location>
        <begin position="583"/>
        <end position="598"/>
    </location>
</feature>
<accession>A0A8S1GMR3</accession>
<evidence type="ECO:0000259" key="3">
    <source>
        <dbReference type="PROSITE" id="PS50279"/>
    </source>
</evidence>
<dbReference type="InterPro" id="IPR000719">
    <property type="entry name" value="Prot_kinase_dom"/>
</dbReference>
<feature type="compositionally biased region" description="Acidic residues" evidence="1">
    <location>
        <begin position="486"/>
        <end position="495"/>
    </location>
</feature>
<proteinExistence type="predicted"/>
<feature type="domain" description="Protein kinase" evidence="2">
    <location>
        <begin position="763"/>
        <end position="1026"/>
    </location>
</feature>
<feature type="compositionally biased region" description="Polar residues" evidence="1">
    <location>
        <begin position="514"/>
        <end position="526"/>
    </location>
</feature>
<name>A0A8S1GMR3_9PELO</name>
<dbReference type="Pfam" id="PF14625">
    <property type="entry name" value="Lustrin_cystein"/>
    <property type="match status" value="5"/>
</dbReference>
<dbReference type="Pfam" id="PF07714">
    <property type="entry name" value="PK_Tyr_Ser-Thr"/>
    <property type="match status" value="1"/>
</dbReference>
<feature type="compositionally biased region" description="Basic and acidic residues" evidence="1">
    <location>
        <begin position="65"/>
        <end position="77"/>
    </location>
</feature>
<feature type="compositionally biased region" description="Basic and acidic residues" evidence="1">
    <location>
        <begin position="226"/>
        <end position="240"/>
    </location>
</feature>
<feature type="compositionally biased region" description="Polar residues" evidence="1">
    <location>
        <begin position="187"/>
        <end position="207"/>
    </location>
</feature>
<dbReference type="GO" id="GO:0004672">
    <property type="term" value="F:protein kinase activity"/>
    <property type="evidence" value="ECO:0007669"/>
    <property type="project" value="InterPro"/>
</dbReference>
<feature type="compositionally biased region" description="Basic and acidic residues" evidence="1">
    <location>
        <begin position="724"/>
        <end position="735"/>
    </location>
</feature>